<protein>
    <submittedName>
        <fullName evidence="1">Uncharacterized protein</fullName>
    </submittedName>
</protein>
<keyword evidence="2" id="KW-1185">Reference proteome</keyword>
<sequence length="436" mass="48299">MTDAIDFAVFVEKFMGEVPRGIPGDQEMRRRDPHPFVDTTAADIRPDRIDDDQIDSWFDYMAWNLWELIASRSTEGESGLIPRQEYETLSFVQQWEVYPEAMRTITAAVGIDGLVELGKVSKREVGTKVNHLRNYASALMAILGRGVGVKLDLVDPVSSRADVETCIQFGRRLWHGTWGDGPGLASGRGFVLPHLDTDVLEPLVAAATSLADPQDRSVFRRFNAATELFGFMVHYDNRLGMGDTGPYPLPGGGFALVRDHFLNEPSYSWAAAVGEGMPYAVTEVMVFRDTDIEVTINDIGTTFTTPSTYLDHLDSVAVFARDTIDTPMSQLRVLGNDELRAISAKAEKGVLDLYRLYAKMGVDEKIWDGITVYSHDFMRPLAQRAGVWDQVREAGFDAPAELTKKAWPTLASGRAGEILAPVFLLGDGFPSVRPQN</sequence>
<evidence type="ECO:0000313" key="1">
    <source>
        <dbReference type="EMBL" id="GGL15878.1"/>
    </source>
</evidence>
<evidence type="ECO:0000313" key="2">
    <source>
        <dbReference type="Proteomes" id="UP000638263"/>
    </source>
</evidence>
<organism evidence="1 2">
    <name type="scientific">Nocardia jinanensis</name>
    <dbReference type="NCBI Taxonomy" id="382504"/>
    <lineage>
        <taxon>Bacteria</taxon>
        <taxon>Bacillati</taxon>
        <taxon>Actinomycetota</taxon>
        <taxon>Actinomycetes</taxon>
        <taxon>Mycobacteriales</taxon>
        <taxon>Nocardiaceae</taxon>
        <taxon>Nocardia</taxon>
    </lineage>
</organism>
<dbReference type="EMBL" id="BMMH01000006">
    <property type="protein sequence ID" value="GGL15878.1"/>
    <property type="molecule type" value="Genomic_DNA"/>
</dbReference>
<reference evidence="1" key="1">
    <citation type="journal article" date="2014" name="Int. J. Syst. Evol. Microbiol.">
        <title>Complete genome sequence of Corynebacterium casei LMG S-19264T (=DSM 44701T), isolated from a smear-ripened cheese.</title>
        <authorList>
            <consortium name="US DOE Joint Genome Institute (JGI-PGF)"/>
            <person name="Walter F."/>
            <person name="Albersmeier A."/>
            <person name="Kalinowski J."/>
            <person name="Ruckert C."/>
        </authorList>
    </citation>
    <scope>NUCLEOTIDE SEQUENCE</scope>
    <source>
        <strain evidence="1">CGMCC 4.3508</strain>
    </source>
</reference>
<reference evidence="1" key="2">
    <citation type="submission" date="2020-09" db="EMBL/GenBank/DDBJ databases">
        <authorList>
            <person name="Sun Q."/>
            <person name="Zhou Y."/>
        </authorList>
    </citation>
    <scope>NUCLEOTIDE SEQUENCE</scope>
    <source>
        <strain evidence="1">CGMCC 4.3508</strain>
    </source>
</reference>
<name>A0A917RP27_9NOCA</name>
<dbReference type="RefSeq" id="WP_062999499.1">
    <property type="nucleotide sequence ID" value="NZ_BMMH01000006.1"/>
</dbReference>
<comment type="caution">
    <text evidence="1">The sequence shown here is derived from an EMBL/GenBank/DDBJ whole genome shotgun (WGS) entry which is preliminary data.</text>
</comment>
<accession>A0A917RP27</accession>
<dbReference type="Proteomes" id="UP000638263">
    <property type="component" value="Unassembled WGS sequence"/>
</dbReference>
<dbReference type="AlphaFoldDB" id="A0A917RP27"/>
<gene>
    <name evidence="1" type="ORF">GCM10011588_33180</name>
</gene>
<proteinExistence type="predicted"/>